<dbReference type="RefSeq" id="WP_091832503.1">
    <property type="nucleotide sequence ID" value="NZ_FNZK01000013.1"/>
</dbReference>
<dbReference type="CDD" id="cd03293">
    <property type="entry name" value="ABC_NrtD_SsuB_transporters"/>
    <property type="match status" value="1"/>
</dbReference>
<evidence type="ECO:0000256" key="5">
    <source>
        <dbReference type="ARBA" id="ARBA00022967"/>
    </source>
</evidence>
<organism evidence="8 9">
    <name type="scientific">Propionispira arboris</name>
    <dbReference type="NCBI Taxonomy" id="84035"/>
    <lineage>
        <taxon>Bacteria</taxon>
        <taxon>Bacillati</taxon>
        <taxon>Bacillota</taxon>
        <taxon>Negativicutes</taxon>
        <taxon>Selenomonadales</taxon>
        <taxon>Selenomonadaceae</taxon>
        <taxon>Propionispira</taxon>
    </lineage>
</organism>
<keyword evidence="2" id="KW-1003">Cell membrane</keyword>
<gene>
    <name evidence="8" type="ORF">SAMN05660742_11354</name>
</gene>
<evidence type="ECO:0000313" key="9">
    <source>
        <dbReference type="Proteomes" id="UP000199662"/>
    </source>
</evidence>
<dbReference type="InterPro" id="IPR027417">
    <property type="entry name" value="P-loop_NTPase"/>
</dbReference>
<keyword evidence="9" id="KW-1185">Reference proteome</keyword>
<dbReference type="PROSITE" id="PS00211">
    <property type="entry name" value="ABC_TRANSPORTER_1"/>
    <property type="match status" value="1"/>
</dbReference>
<proteinExistence type="predicted"/>
<dbReference type="STRING" id="84035.SAMN05660742_11354"/>
<evidence type="ECO:0000259" key="7">
    <source>
        <dbReference type="PROSITE" id="PS50893"/>
    </source>
</evidence>
<dbReference type="InterPro" id="IPR017871">
    <property type="entry name" value="ABC_transporter-like_CS"/>
</dbReference>
<dbReference type="SMART" id="SM00382">
    <property type="entry name" value="AAA"/>
    <property type="match status" value="1"/>
</dbReference>
<keyword evidence="3" id="KW-0547">Nucleotide-binding</keyword>
<dbReference type="Proteomes" id="UP000199662">
    <property type="component" value="Unassembled WGS sequence"/>
</dbReference>
<reference evidence="8 9" key="1">
    <citation type="submission" date="2016-10" db="EMBL/GenBank/DDBJ databases">
        <authorList>
            <person name="de Groot N.N."/>
        </authorList>
    </citation>
    <scope>NUCLEOTIDE SEQUENCE [LARGE SCALE GENOMIC DNA]</scope>
    <source>
        <strain evidence="8 9">DSM 2179</strain>
    </source>
</reference>
<dbReference type="InterPro" id="IPR003439">
    <property type="entry name" value="ABC_transporter-like_ATP-bd"/>
</dbReference>
<sequence length="256" mass="28845">MLINEVQEYLNIEDVNKYFGETKVLHGLTLHIKQGEFVAIVGRSGCGKSTLLRLIAGLETPTNGSIKMQGEELCGINKKIRVLFQEARLLPWKRVIDNVKLGMQKENTSIAKQVIHDVGLEEHNDKWPDILSGGQQQRVALARALVAEPEVLLLDEPLGALDALTRIEMQQLIEKLWLAKKFTAILVTHDVSEAVALASRVIFIDHGKIAMDIAIQLSRPRHRNNDFTYYEKKILDQIMGNAESVIEDTKKLEYAI</sequence>
<dbReference type="Pfam" id="PF00005">
    <property type="entry name" value="ABC_tran"/>
    <property type="match status" value="1"/>
</dbReference>
<dbReference type="GO" id="GO:0016887">
    <property type="term" value="F:ATP hydrolysis activity"/>
    <property type="evidence" value="ECO:0007669"/>
    <property type="project" value="InterPro"/>
</dbReference>
<evidence type="ECO:0000256" key="3">
    <source>
        <dbReference type="ARBA" id="ARBA00022741"/>
    </source>
</evidence>
<dbReference type="InterPro" id="IPR003593">
    <property type="entry name" value="AAA+_ATPase"/>
</dbReference>
<accession>A0A1H7ANN5</accession>
<dbReference type="AlphaFoldDB" id="A0A1H7ANN5"/>
<evidence type="ECO:0000313" key="8">
    <source>
        <dbReference type="EMBL" id="SEJ66938.1"/>
    </source>
</evidence>
<evidence type="ECO:0000256" key="2">
    <source>
        <dbReference type="ARBA" id="ARBA00022475"/>
    </source>
</evidence>
<dbReference type="PANTHER" id="PTHR42788:SF17">
    <property type="entry name" value="ALIPHATIC SULFONATES IMPORT ATP-BINDING PROTEIN SSUB"/>
    <property type="match status" value="1"/>
</dbReference>
<keyword evidence="4 8" id="KW-0067">ATP-binding</keyword>
<keyword evidence="6" id="KW-0472">Membrane</keyword>
<evidence type="ECO:0000256" key="6">
    <source>
        <dbReference type="ARBA" id="ARBA00023136"/>
    </source>
</evidence>
<dbReference type="InterPro" id="IPR050166">
    <property type="entry name" value="ABC_transporter_ATP-bind"/>
</dbReference>
<dbReference type="PANTHER" id="PTHR42788">
    <property type="entry name" value="TAURINE IMPORT ATP-BINDING PROTEIN-RELATED"/>
    <property type="match status" value="1"/>
</dbReference>
<dbReference type="GO" id="GO:0005524">
    <property type="term" value="F:ATP binding"/>
    <property type="evidence" value="ECO:0007669"/>
    <property type="project" value="UniProtKB-KW"/>
</dbReference>
<dbReference type="EMBL" id="FNZK01000013">
    <property type="protein sequence ID" value="SEJ66938.1"/>
    <property type="molecule type" value="Genomic_DNA"/>
</dbReference>
<keyword evidence="1" id="KW-0813">Transport</keyword>
<dbReference type="SUPFAM" id="SSF52540">
    <property type="entry name" value="P-loop containing nucleoside triphosphate hydrolases"/>
    <property type="match status" value="1"/>
</dbReference>
<dbReference type="Gene3D" id="3.40.50.300">
    <property type="entry name" value="P-loop containing nucleotide triphosphate hydrolases"/>
    <property type="match status" value="1"/>
</dbReference>
<name>A0A1H7ANN5_9FIRM</name>
<evidence type="ECO:0000256" key="4">
    <source>
        <dbReference type="ARBA" id="ARBA00022840"/>
    </source>
</evidence>
<protein>
    <submittedName>
        <fullName evidence="8">Sulfonate transport system ATP-binding protein</fullName>
    </submittedName>
</protein>
<keyword evidence="5" id="KW-1278">Translocase</keyword>
<feature type="domain" description="ABC transporter" evidence="7">
    <location>
        <begin position="10"/>
        <end position="231"/>
    </location>
</feature>
<dbReference type="PROSITE" id="PS50893">
    <property type="entry name" value="ABC_TRANSPORTER_2"/>
    <property type="match status" value="1"/>
</dbReference>
<evidence type="ECO:0000256" key="1">
    <source>
        <dbReference type="ARBA" id="ARBA00022448"/>
    </source>
</evidence>